<dbReference type="EMBL" id="RAPN01000002">
    <property type="protein sequence ID" value="RKD88380.1"/>
    <property type="molecule type" value="Genomic_DNA"/>
</dbReference>
<dbReference type="OrthoDB" id="9789043at2"/>
<dbReference type="Proteomes" id="UP000283387">
    <property type="component" value="Unassembled WGS sequence"/>
</dbReference>
<dbReference type="NCBIfam" id="TIGR00050">
    <property type="entry name" value="rRNA_methyl_1"/>
    <property type="match status" value="1"/>
</dbReference>
<sequence>MKVSFILVEPAVPENVGAAARAMKTMGFADMRLVNPCDHLSEPARWLAHASNDILENALVFPDFEEAVKDLDFIIGTSAKQRGVKEDYYSTRDLVKIIQTKGKSVKHLGIVFGREDSGLRNEELRRCDMVSTVPLQTTYPSLNLAQAIMLYAYELSQIHQSAEIEEKPEVNENGFRALKDKSSKLLLELDFKEESAIYPRILERLNLLGESDIHLLHSICNKYFEKMSKT</sequence>
<evidence type="ECO:0000256" key="4">
    <source>
        <dbReference type="ARBA" id="ARBA00022691"/>
    </source>
</evidence>
<keyword evidence="4 5" id="KW-0949">S-adenosyl-L-methionine</keyword>
<dbReference type="SUPFAM" id="SSF75217">
    <property type="entry name" value="alpha/beta knot"/>
    <property type="match status" value="1"/>
</dbReference>
<dbReference type="Gene3D" id="3.40.1280.10">
    <property type="match status" value="1"/>
</dbReference>
<evidence type="ECO:0000259" key="6">
    <source>
        <dbReference type="Pfam" id="PF00588"/>
    </source>
</evidence>
<keyword evidence="5" id="KW-0819">tRNA processing</keyword>
<proteinExistence type="inferred from homology"/>
<dbReference type="InterPro" id="IPR001537">
    <property type="entry name" value="SpoU_MeTrfase"/>
</dbReference>
<evidence type="ECO:0000313" key="7">
    <source>
        <dbReference type="EMBL" id="RKD88380.1"/>
    </source>
</evidence>
<comment type="catalytic activity">
    <reaction evidence="5">
        <text>uridine(32) in tRNA + S-adenosyl-L-methionine = 2'-O-methyluridine(32) in tRNA + S-adenosyl-L-homocysteine + H(+)</text>
        <dbReference type="Rhea" id="RHEA:42936"/>
        <dbReference type="Rhea" id="RHEA-COMP:10107"/>
        <dbReference type="Rhea" id="RHEA-COMP:10290"/>
        <dbReference type="ChEBI" id="CHEBI:15378"/>
        <dbReference type="ChEBI" id="CHEBI:57856"/>
        <dbReference type="ChEBI" id="CHEBI:59789"/>
        <dbReference type="ChEBI" id="CHEBI:65315"/>
        <dbReference type="ChEBI" id="CHEBI:74478"/>
        <dbReference type="EC" id="2.1.1.200"/>
    </reaction>
</comment>
<dbReference type="InterPro" id="IPR029026">
    <property type="entry name" value="tRNA_m1G_MTases_N"/>
</dbReference>
<dbReference type="InterPro" id="IPR004384">
    <property type="entry name" value="RNA_MeTrfase_TrmJ/LasT"/>
</dbReference>
<dbReference type="PIRSF" id="PIRSF004808">
    <property type="entry name" value="LasT"/>
    <property type="match status" value="1"/>
</dbReference>
<dbReference type="InterPro" id="IPR029028">
    <property type="entry name" value="Alpha/beta_knot_MTases"/>
</dbReference>
<name>A0A419VZ88_9BACT</name>
<accession>A0A419VZ88</accession>
<reference evidence="7 8" key="1">
    <citation type="submission" date="2018-09" db="EMBL/GenBank/DDBJ databases">
        <title>Genomic Encyclopedia of Archaeal and Bacterial Type Strains, Phase II (KMG-II): from individual species to whole genera.</title>
        <authorList>
            <person name="Goeker M."/>
        </authorList>
    </citation>
    <scope>NUCLEOTIDE SEQUENCE [LARGE SCALE GENOMIC DNA]</scope>
    <source>
        <strain evidence="7 8">DSM 27148</strain>
    </source>
</reference>
<dbReference type="NCBIfam" id="NF007752">
    <property type="entry name" value="PRK10433.1"/>
    <property type="match status" value="1"/>
</dbReference>
<dbReference type="PANTHER" id="PTHR42786">
    <property type="entry name" value="TRNA/RRNA METHYLTRANSFERASE"/>
    <property type="match status" value="1"/>
</dbReference>
<evidence type="ECO:0000256" key="1">
    <source>
        <dbReference type="ARBA" id="ARBA00007228"/>
    </source>
</evidence>
<comment type="function">
    <text evidence="5">Catalyzes the formation of 2'O-methylated cytidine (Cm32) or 2'O-methylated uridine (Um32) at position 32 in tRNA.</text>
</comment>
<evidence type="ECO:0000256" key="2">
    <source>
        <dbReference type="ARBA" id="ARBA00022603"/>
    </source>
</evidence>
<keyword evidence="8" id="KW-1185">Reference proteome</keyword>
<dbReference type="GO" id="GO:0106339">
    <property type="term" value="F:tRNA (cytidine(32)-2'-O)-methyltransferase activity"/>
    <property type="evidence" value="ECO:0007669"/>
    <property type="project" value="RHEA"/>
</dbReference>
<protein>
    <recommendedName>
        <fullName evidence="5">tRNA (cytidine/uridine-2'-O-)-methyltransferase TrmJ</fullName>
        <ecNumber evidence="5">2.1.1.200</ecNumber>
    </recommendedName>
    <alternativeName>
        <fullName evidence="5">tRNA (cytidine(32)/uridine(32)-2'-O)-methyltransferase</fullName>
    </alternativeName>
    <alternativeName>
        <fullName evidence="5">tRNA Cm32/Um32 methyltransferase</fullName>
    </alternativeName>
</protein>
<feature type="domain" description="tRNA/rRNA methyltransferase SpoU type" evidence="6">
    <location>
        <begin position="3"/>
        <end position="153"/>
    </location>
</feature>
<dbReference type="Pfam" id="PF00588">
    <property type="entry name" value="SpoU_methylase"/>
    <property type="match status" value="1"/>
</dbReference>
<dbReference type="GO" id="GO:0005829">
    <property type="term" value="C:cytosol"/>
    <property type="evidence" value="ECO:0007669"/>
    <property type="project" value="TreeGrafter"/>
</dbReference>
<dbReference type="EC" id="2.1.1.200" evidence="5"/>
<comment type="caution">
    <text evidence="7">The sequence shown here is derived from an EMBL/GenBank/DDBJ whole genome shotgun (WGS) entry which is preliminary data.</text>
</comment>
<comment type="subunit">
    <text evidence="5">Homodimer.</text>
</comment>
<gene>
    <name evidence="5" type="primary">trmJ</name>
    <name evidence="7" type="ORF">BC643_3529</name>
</gene>
<dbReference type="AlphaFoldDB" id="A0A419VZ88"/>
<evidence type="ECO:0000256" key="3">
    <source>
        <dbReference type="ARBA" id="ARBA00022679"/>
    </source>
</evidence>
<keyword evidence="3 7" id="KW-0808">Transferase</keyword>
<comment type="similarity">
    <text evidence="1">Belongs to the class IV-like SAM-binding methyltransferase superfamily. RNA methyltransferase TrmH family.</text>
</comment>
<dbReference type="GO" id="GO:0002128">
    <property type="term" value="P:tRNA nucleoside ribose methylation"/>
    <property type="evidence" value="ECO:0007669"/>
    <property type="project" value="TreeGrafter"/>
</dbReference>
<dbReference type="GO" id="GO:0003723">
    <property type="term" value="F:RNA binding"/>
    <property type="evidence" value="ECO:0007669"/>
    <property type="project" value="InterPro"/>
</dbReference>
<dbReference type="GO" id="GO:0160206">
    <property type="term" value="F:tRNA (cytidine(32)/uridine(32)-2'-O)-methyltransferase activity"/>
    <property type="evidence" value="ECO:0007669"/>
    <property type="project" value="UniProtKB-EC"/>
</dbReference>
<dbReference type="RefSeq" id="WP_120274545.1">
    <property type="nucleotide sequence ID" value="NZ_RAPN01000002.1"/>
</dbReference>
<organism evidence="7 8">
    <name type="scientific">Mangrovibacterium diazotrophicum</name>
    <dbReference type="NCBI Taxonomy" id="1261403"/>
    <lineage>
        <taxon>Bacteria</taxon>
        <taxon>Pseudomonadati</taxon>
        <taxon>Bacteroidota</taxon>
        <taxon>Bacteroidia</taxon>
        <taxon>Marinilabiliales</taxon>
        <taxon>Prolixibacteraceae</taxon>
        <taxon>Mangrovibacterium</taxon>
    </lineage>
</organism>
<evidence type="ECO:0000256" key="5">
    <source>
        <dbReference type="RuleBase" id="RU362024"/>
    </source>
</evidence>
<evidence type="ECO:0000313" key="8">
    <source>
        <dbReference type="Proteomes" id="UP000283387"/>
    </source>
</evidence>
<keyword evidence="2 5" id="KW-0489">Methyltransferase</keyword>
<keyword evidence="5" id="KW-0963">Cytoplasm</keyword>
<comment type="catalytic activity">
    <reaction evidence="5">
        <text>cytidine(32) in tRNA + S-adenosyl-L-methionine = 2'-O-methylcytidine(32) in tRNA + S-adenosyl-L-homocysteine + H(+)</text>
        <dbReference type="Rhea" id="RHEA:42932"/>
        <dbReference type="Rhea" id="RHEA-COMP:10288"/>
        <dbReference type="Rhea" id="RHEA-COMP:10289"/>
        <dbReference type="ChEBI" id="CHEBI:15378"/>
        <dbReference type="ChEBI" id="CHEBI:57856"/>
        <dbReference type="ChEBI" id="CHEBI:59789"/>
        <dbReference type="ChEBI" id="CHEBI:74495"/>
        <dbReference type="ChEBI" id="CHEBI:82748"/>
        <dbReference type="EC" id="2.1.1.200"/>
    </reaction>
</comment>
<dbReference type="CDD" id="cd18093">
    <property type="entry name" value="SpoU-like_TrmJ"/>
    <property type="match status" value="1"/>
</dbReference>
<comment type="subcellular location">
    <subcellularLocation>
        <location evidence="5">Cytoplasm</location>
    </subcellularLocation>
</comment>
<dbReference type="PANTHER" id="PTHR42786:SF1">
    <property type="entry name" value="TRNA (CYTIDINE_URIDINE-2'-O-)-METHYLTRANSFERASE TRMJ"/>
    <property type="match status" value="1"/>
</dbReference>